<keyword evidence="2" id="KW-1185">Reference proteome</keyword>
<dbReference type="InterPro" id="IPR027396">
    <property type="entry name" value="DsrEFH-like"/>
</dbReference>
<accession>A0A6G7Y4I3</accession>
<dbReference type="InterPro" id="IPR003787">
    <property type="entry name" value="Sulphur_relay_DsrE/F-like"/>
</dbReference>
<evidence type="ECO:0000313" key="1">
    <source>
        <dbReference type="EMBL" id="QIK71619.1"/>
    </source>
</evidence>
<evidence type="ECO:0000313" key="2">
    <source>
        <dbReference type="Proteomes" id="UP000501058"/>
    </source>
</evidence>
<reference evidence="1 2" key="1">
    <citation type="submission" date="2020-03" db="EMBL/GenBank/DDBJ databases">
        <title>Propioniciclava sp. nov., isolated from Hydrophilus acuminatus.</title>
        <authorList>
            <person name="Hyun D.-W."/>
            <person name="Bae J.-W."/>
        </authorList>
    </citation>
    <scope>NUCLEOTIDE SEQUENCE [LARGE SCALE GENOMIC DNA]</scope>
    <source>
        <strain evidence="1 2">HDW11</strain>
    </source>
</reference>
<sequence length="122" mass="12269">MTGSNPPAGDGVVLQAAGPDEALALSALQSAANLLAEIGPSPVEIVVQSGAVAGLVADHPQAGRLAEKLATLPTVTVLACRNALRAHHVDEDALAPGVGVVPAGIARVVERQRDGWAYVRVG</sequence>
<proteinExistence type="predicted"/>
<dbReference type="AlphaFoldDB" id="A0A6G7Y4I3"/>
<name>A0A6G7Y4I3_9ACTN</name>
<organism evidence="1 2">
    <name type="scientific">Propioniciclava coleopterorum</name>
    <dbReference type="NCBI Taxonomy" id="2714937"/>
    <lineage>
        <taxon>Bacteria</taxon>
        <taxon>Bacillati</taxon>
        <taxon>Actinomycetota</taxon>
        <taxon>Actinomycetes</taxon>
        <taxon>Propionibacteriales</taxon>
        <taxon>Propionibacteriaceae</taxon>
        <taxon>Propioniciclava</taxon>
    </lineage>
</organism>
<dbReference type="PANTHER" id="PTHR37691:SF1">
    <property type="entry name" value="BLR3518 PROTEIN"/>
    <property type="match status" value="1"/>
</dbReference>
<dbReference type="Proteomes" id="UP000501058">
    <property type="component" value="Chromosome"/>
</dbReference>
<protein>
    <submittedName>
        <fullName evidence="1">Uncharacterized protein</fullName>
    </submittedName>
</protein>
<dbReference type="KEGG" id="prv:G7070_04210"/>
<gene>
    <name evidence="1" type="ORF">G7070_04210</name>
</gene>
<dbReference type="Pfam" id="PF02635">
    <property type="entry name" value="DsrE"/>
    <property type="match status" value="1"/>
</dbReference>
<dbReference type="PANTHER" id="PTHR37691">
    <property type="entry name" value="BLR3518 PROTEIN"/>
    <property type="match status" value="1"/>
</dbReference>
<dbReference type="SUPFAM" id="SSF75169">
    <property type="entry name" value="DsrEFH-like"/>
    <property type="match status" value="1"/>
</dbReference>
<dbReference type="RefSeq" id="WP_166232199.1">
    <property type="nucleotide sequence ID" value="NZ_CP049865.1"/>
</dbReference>
<dbReference type="Gene3D" id="3.40.1260.10">
    <property type="entry name" value="DsrEFH-like"/>
    <property type="match status" value="1"/>
</dbReference>
<dbReference type="EMBL" id="CP049865">
    <property type="protein sequence ID" value="QIK71619.1"/>
    <property type="molecule type" value="Genomic_DNA"/>
</dbReference>